<reference evidence="2 3" key="1">
    <citation type="journal article" date="2015" name="Genome Biol. Evol.">
        <title>Comparative Genomics of a Bacterivorous Green Alga Reveals Evolutionary Causalities and Consequences of Phago-Mixotrophic Mode of Nutrition.</title>
        <authorList>
            <person name="Burns J.A."/>
            <person name="Paasch A."/>
            <person name="Narechania A."/>
            <person name="Kim E."/>
        </authorList>
    </citation>
    <scope>NUCLEOTIDE SEQUENCE [LARGE SCALE GENOMIC DNA]</scope>
    <source>
        <strain evidence="2 3">PLY_AMNH</strain>
    </source>
</reference>
<proteinExistence type="predicted"/>
<gene>
    <name evidence="2" type="ORF">CYMTET_22169</name>
</gene>
<keyword evidence="3" id="KW-1185">Reference proteome</keyword>
<evidence type="ECO:0000313" key="2">
    <source>
        <dbReference type="EMBL" id="KAK3269389.1"/>
    </source>
</evidence>
<comment type="caution">
    <text evidence="2">The sequence shown here is derived from an EMBL/GenBank/DDBJ whole genome shotgun (WGS) entry which is preliminary data.</text>
</comment>
<feature type="region of interest" description="Disordered" evidence="1">
    <location>
        <begin position="97"/>
        <end position="117"/>
    </location>
</feature>
<feature type="region of interest" description="Disordered" evidence="1">
    <location>
        <begin position="1"/>
        <end position="39"/>
    </location>
</feature>
<feature type="compositionally biased region" description="Basic and acidic residues" evidence="1">
    <location>
        <begin position="1"/>
        <end position="25"/>
    </location>
</feature>
<evidence type="ECO:0000313" key="3">
    <source>
        <dbReference type="Proteomes" id="UP001190700"/>
    </source>
</evidence>
<protein>
    <submittedName>
        <fullName evidence="2">Uncharacterized protein</fullName>
    </submittedName>
</protein>
<name>A0AAE0L2G6_9CHLO</name>
<dbReference type="EMBL" id="LGRX02011000">
    <property type="protein sequence ID" value="KAK3269389.1"/>
    <property type="molecule type" value="Genomic_DNA"/>
</dbReference>
<sequence length="117" mass="12385">MMIARRRECTPAGKEHDDIHEEFPDKFSNGSLGGDEVDEKLDGADQLSEETVGEGDRLGEEENVGAVDWLGEDEMGAGDWLGDADEVGAADWLGGEEVGAGDWLGEDVESNAVGSSS</sequence>
<dbReference type="Proteomes" id="UP001190700">
    <property type="component" value="Unassembled WGS sequence"/>
</dbReference>
<evidence type="ECO:0000256" key="1">
    <source>
        <dbReference type="SAM" id="MobiDB-lite"/>
    </source>
</evidence>
<dbReference type="AlphaFoldDB" id="A0AAE0L2G6"/>
<accession>A0AAE0L2G6</accession>
<organism evidence="2 3">
    <name type="scientific">Cymbomonas tetramitiformis</name>
    <dbReference type="NCBI Taxonomy" id="36881"/>
    <lineage>
        <taxon>Eukaryota</taxon>
        <taxon>Viridiplantae</taxon>
        <taxon>Chlorophyta</taxon>
        <taxon>Pyramimonadophyceae</taxon>
        <taxon>Pyramimonadales</taxon>
        <taxon>Pyramimonadaceae</taxon>
        <taxon>Cymbomonas</taxon>
    </lineage>
</organism>